<proteinExistence type="predicted"/>
<protein>
    <submittedName>
        <fullName evidence="1">Uncharacterized protein</fullName>
    </submittedName>
</protein>
<gene>
    <name evidence="1" type="ORF">L210DRAFT_3645928</name>
</gene>
<organism evidence="1 2">
    <name type="scientific">Boletus edulis BED1</name>
    <dbReference type="NCBI Taxonomy" id="1328754"/>
    <lineage>
        <taxon>Eukaryota</taxon>
        <taxon>Fungi</taxon>
        <taxon>Dikarya</taxon>
        <taxon>Basidiomycota</taxon>
        <taxon>Agaricomycotina</taxon>
        <taxon>Agaricomycetes</taxon>
        <taxon>Agaricomycetidae</taxon>
        <taxon>Boletales</taxon>
        <taxon>Boletineae</taxon>
        <taxon>Boletaceae</taxon>
        <taxon>Boletoideae</taxon>
        <taxon>Boletus</taxon>
    </lineage>
</organism>
<reference evidence="1" key="1">
    <citation type="submission" date="2019-10" db="EMBL/GenBank/DDBJ databases">
        <authorList>
            <consortium name="DOE Joint Genome Institute"/>
            <person name="Kuo A."/>
            <person name="Miyauchi S."/>
            <person name="Kiss E."/>
            <person name="Drula E."/>
            <person name="Kohler A."/>
            <person name="Sanchez-Garcia M."/>
            <person name="Andreopoulos B."/>
            <person name="Barry K.W."/>
            <person name="Bonito G."/>
            <person name="Buee M."/>
            <person name="Carver A."/>
            <person name="Chen C."/>
            <person name="Cichocki N."/>
            <person name="Clum A."/>
            <person name="Culley D."/>
            <person name="Crous P.W."/>
            <person name="Fauchery L."/>
            <person name="Girlanda M."/>
            <person name="Hayes R."/>
            <person name="Keri Z."/>
            <person name="LaButti K."/>
            <person name="Lipzen A."/>
            <person name="Lombard V."/>
            <person name="Magnuson J."/>
            <person name="Maillard F."/>
            <person name="Morin E."/>
            <person name="Murat C."/>
            <person name="Nolan M."/>
            <person name="Ohm R."/>
            <person name="Pangilinan J."/>
            <person name="Pereira M."/>
            <person name="Perotto S."/>
            <person name="Peter M."/>
            <person name="Riley R."/>
            <person name="Sitrit Y."/>
            <person name="Stielow B."/>
            <person name="Szollosi G."/>
            <person name="Zifcakova L."/>
            <person name="Stursova M."/>
            <person name="Spatafora J.W."/>
            <person name="Tedersoo L."/>
            <person name="Vaario L.-M."/>
            <person name="Yamada A."/>
            <person name="Yan M."/>
            <person name="Wang P."/>
            <person name="Xu J."/>
            <person name="Bruns T."/>
            <person name="Baldrian P."/>
            <person name="Vilgalys R."/>
            <person name="Henrissat B."/>
            <person name="Grigoriev I.V."/>
            <person name="Hibbett D."/>
            <person name="Nagy L.G."/>
            <person name="Martin F.M."/>
        </authorList>
    </citation>
    <scope>NUCLEOTIDE SEQUENCE</scope>
    <source>
        <strain evidence="1">BED1</strain>
    </source>
</reference>
<dbReference type="EMBL" id="WHUW01000013">
    <property type="protein sequence ID" value="KAF8440002.1"/>
    <property type="molecule type" value="Genomic_DNA"/>
</dbReference>
<reference evidence="1" key="2">
    <citation type="journal article" date="2020" name="Nat. Commun.">
        <title>Large-scale genome sequencing of mycorrhizal fungi provides insights into the early evolution of symbiotic traits.</title>
        <authorList>
            <person name="Miyauchi S."/>
            <person name="Kiss E."/>
            <person name="Kuo A."/>
            <person name="Drula E."/>
            <person name="Kohler A."/>
            <person name="Sanchez-Garcia M."/>
            <person name="Morin E."/>
            <person name="Andreopoulos B."/>
            <person name="Barry K.W."/>
            <person name="Bonito G."/>
            <person name="Buee M."/>
            <person name="Carver A."/>
            <person name="Chen C."/>
            <person name="Cichocki N."/>
            <person name="Clum A."/>
            <person name="Culley D."/>
            <person name="Crous P.W."/>
            <person name="Fauchery L."/>
            <person name="Girlanda M."/>
            <person name="Hayes R.D."/>
            <person name="Keri Z."/>
            <person name="LaButti K."/>
            <person name="Lipzen A."/>
            <person name="Lombard V."/>
            <person name="Magnuson J."/>
            <person name="Maillard F."/>
            <person name="Murat C."/>
            <person name="Nolan M."/>
            <person name="Ohm R.A."/>
            <person name="Pangilinan J."/>
            <person name="Pereira M.F."/>
            <person name="Perotto S."/>
            <person name="Peter M."/>
            <person name="Pfister S."/>
            <person name="Riley R."/>
            <person name="Sitrit Y."/>
            <person name="Stielow J.B."/>
            <person name="Szollosi G."/>
            <person name="Zifcakova L."/>
            <person name="Stursova M."/>
            <person name="Spatafora J.W."/>
            <person name="Tedersoo L."/>
            <person name="Vaario L.M."/>
            <person name="Yamada A."/>
            <person name="Yan M."/>
            <person name="Wang P."/>
            <person name="Xu J."/>
            <person name="Bruns T."/>
            <person name="Baldrian P."/>
            <person name="Vilgalys R."/>
            <person name="Dunand C."/>
            <person name="Henrissat B."/>
            <person name="Grigoriev I.V."/>
            <person name="Hibbett D."/>
            <person name="Nagy L.G."/>
            <person name="Martin F.M."/>
        </authorList>
    </citation>
    <scope>NUCLEOTIDE SEQUENCE</scope>
    <source>
        <strain evidence="1">BED1</strain>
    </source>
</reference>
<evidence type="ECO:0000313" key="1">
    <source>
        <dbReference type="EMBL" id="KAF8440002.1"/>
    </source>
</evidence>
<dbReference type="AlphaFoldDB" id="A0AAD4GEK5"/>
<sequence length="170" mass="18229">MTRSQQHLLSQLATSGLGQCLETLRLISALPRACNAGLCQIHLYHIAHHQSVWLRTPLSRPSPPLFYRENGTIDPTPVLVNEDSWKELAPYVHTLHVEDDLERPSTTLSSRSTTLAGTMVSGVMGVSANGNGPTASSSMTFSLSGKGSGLILNALDAISIKTRNEGLPNA</sequence>
<comment type="caution">
    <text evidence="1">The sequence shown here is derived from an EMBL/GenBank/DDBJ whole genome shotgun (WGS) entry which is preliminary data.</text>
</comment>
<name>A0AAD4GEK5_BOLED</name>
<evidence type="ECO:0000313" key="2">
    <source>
        <dbReference type="Proteomes" id="UP001194468"/>
    </source>
</evidence>
<keyword evidence="2" id="KW-1185">Reference proteome</keyword>
<dbReference type="Proteomes" id="UP001194468">
    <property type="component" value="Unassembled WGS sequence"/>
</dbReference>
<accession>A0AAD4GEK5</accession>